<evidence type="ECO:0000256" key="3">
    <source>
        <dbReference type="ARBA" id="ARBA00022679"/>
    </source>
</evidence>
<dbReference type="PROSITE" id="PS50880">
    <property type="entry name" value="TOPRIM"/>
    <property type="match status" value="1"/>
</dbReference>
<dbReference type="InterPro" id="IPR007694">
    <property type="entry name" value="DNA_helicase_DnaB-like_C"/>
</dbReference>
<dbReference type="Gene3D" id="3.40.1360.10">
    <property type="match status" value="1"/>
</dbReference>
<feature type="domain" description="Toprim" evidence="8">
    <location>
        <begin position="281"/>
        <end position="364"/>
    </location>
</feature>
<dbReference type="InterPro" id="IPR037068">
    <property type="entry name" value="DNA_primase_core_N_sf"/>
</dbReference>
<evidence type="ECO:0000259" key="8">
    <source>
        <dbReference type="PROSITE" id="PS50880"/>
    </source>
</evidence>
<dbReference type="Pfam" id="PF03796">
    <property type="entry name" value="DnaB_C"/>
    <property type="match status" value="1"/>
</dbReference>
<dbReference type="Pfam" id="PF13155">
    <property type="entry name" value="Toprim_2"/>
    <property type="match status" value="1"/>
</dbReference>
<sequence length="815" mass="91688">MDYKQVTEELKRSLTVAEVIEKLPVSLGLKPRGTDRLVGNCITGHSSSSGTCFHVFSDYYHCKSCFTSGDIFQAVITAKGCSFAEAKSWLIDEFRTDLARYNKGGGSETPKGLPTGYALKGILLEELVNRGKQLLYQEEGKEVLEYLTKSRGYELETLKKTEFIYLPPEEEARAYLLEKFCDTDTSEEVRKYIKGGWERDGNGKNQFKGLPLAGFYGDNFRLAFPYRNSYGTITGLLKRATAPTGVSVTRNGKEVNGVRWDSTPGTSKEDLFNLYRYRKEEELLLVEGYPDALYFAALGIPTVAVGQGQLSRKHLDALRHSSVKRLTISLDNDGKDRGESYTAKAIELLREQAKGLTVNVIPPKELGEAGKDLDEFYRNQGEEALRAFLEEAPVPFYLYKLQEITDKHEREGGLSHKQVSNYLEELVEYGTSLPGMEKGRFFKAAEEYTKGALGVTGADFIEAANSLHERKEGEQLQTKLSRLQTEAKKLQEEGSPLEALELLEKGVEEARRKIVGKPVELHSWEDIIEDFTREEDALTTGYASLDKWVRIPRAVNTVIAGKPSHGKTTFMLNLCYRMAKEYPGESFFYFSYEEPRAKLYTKLISLMIAEQVNPSQGNLEYLRYYLREQRKDNDKIERAKKKLEELVDTGRLQILSTPYTYEEARPIITQLKGLGRPVGACFFDYIQKIPGEGKDIRNRIVGASGELLKAANESGAAVVLGSQFNRAGADKKEPQLSDLNESSSIEQDASLVLSVHNFSMDITEDERESSGQAPEEYELKIKVLKQRERGNVGRSVTLDFNAPLQLITDPTEDNL</sequence>
<dbReference type="PROSITE" id="PS51199">
    <property type="entry name" value="SF4_HELICASE"/>
    <property type="match status" value="1"/>
</dbReference>
<dbReference type="GO" id="GO:0005524">
    <property type="term" value="F:ATP binding"/>
    <property type="evidence" value="ECO:0007669"/>
    <property type="project" value="InterPro"/>
</dbReference>
<keyword evidence="4" id="KW-0548">Nucleotidyltransferase</keyword>
<protein>
    <recommendedName>
        <fullName evidence="12">DNA primase</fullName>
    </recommendedName>
</protein>
<gene>
    <name evidence="10" type="ORF">E4021_17680</name>
</gene>
<dbReference type="GO" id="GO:0005737">
    <property type="term" value="C:cytoplasm"/>
    <property type="evidence" value="ECO:0007669"/>
    <property type="project" value="TreeGrafter"/>
</dbReference>
<dbReference type="GO" id="GO:0016779">
    <property type="term" value="F:nucleotidyltransferase activity"/>
    <property type="evidence" value="ECO:0007669"/>
    <property type="project" value="UniProtKB-KW"/>
</dbReference>
<reference evidence="10 11" key="1">
    <citation type="submission" date="2019-04" db="EMBL/GenBank/DDBJ databases">
        <title>Lewinella litorea sp. nov., isolated from a marine sand.</title>
        <authorList>
            <person name="Yoon J.-H."/>
        </authorList>
    </citation>
    <scope>NUCLEOTIDE SEQUENCE [LARGE SCALE GENOMIC DNA]</scope>
    <source>
        <strain evidence="10 11">HSMS-39</strain>
    </source>
</reference>
<keyword evidence="6" id="KW-0804">Transcription</keyword>
<dbReference type="GO" id="GO:0003678">
    <property type="term" value="F:DNA helicase activity"/>
    <property type="evidence" value="ECO:0007669"/>
    <property type="project" value="InterPro"/>
</dbReference>
<keyword evidence="5" id="KW-0235">DNA replication</keyword>
<organism evidence="10 11">
    <name type="scientific">Neolewinella litorea</name>
    <dbReference type="NCBI Taxonomy" id="2562452"/>
    <lineage>
        <taxon>Bacteria</taxon>
        <taxon>Pseudomonadati</taxon>
        <taxon>Bacteroidota</taxon>
        <taxon>Saprospiria</taxon>
        <taxon>Saprospirales</taxon>
        <taxon>Lewinellaceae</taxon>
        <taxon>Neolewinella</taxon>
    </lineage>
</organism>
<comment type="caution">
    <text evidence="10">The sequence shown here is derived from an EMBL/GenBank/DDBJ whole genome shotgun (WGS) entry which is preliminary data.</text>
</comment>
<dbReference type="GO" id="GO:0000428">
    <property type="term" value="C:DNA-directed RNA polymerase complex"/>
    <property type="evidence" value="ECO:0007669"/>
    <property type="project" value="UniProtKB-KW"/>
</dbReference>
<dbReference type="GO" id="GO:0006269">
    <property type="term" value="P:DNA replication, synthesis of primer"/>
    <property type="evidence" value="ECO:0007669"/>
    <property type="project" value="UniProtKB-KW"/>
</dbReference>
<dbReference type="EMBL" id="SRSF01000019">
    <property type="protein sequence ID" value="THH34530.1"/>
    <property type="molecule type" value="Genomic_DNA"/>
</dbReference>
<dbReference type="Proteomes" id="UP000308528">
    <property type="component" value="Unassembled WGS sequence"/>
</dbReference>
<dbReference type="InterPro" id="IPR034154">
    <property type="entry name" value="TOPRIM_DnaG/twinkle"/>
</dbReference>
<dbReference type="InterPro" id="IPR036977">
    <property type="entry name" value="DNA_primase_Znf_CHC2"/>
</dbReference>
<feature type="domain" description="SF4 helicase" evidence="9">
    <location>
        <begin position="531"/>
        <end position="814"/>
    </location>
</feature>
<dbReference type="Gene3D" id="3.90.980.10">
    <property type="entry name" value="DNA primase, catalytic core, N-terminal domain"/>
    <property type="match status" value="1"/>
</dbReference>
<dbReference type="GO" id="GO:1990077">
    <property type="term" value="C:primosome complex"/>
    <property type="evidence" value="ECO:0007669"/>
    <property type="project" value="UniProtKB-KW"/>
</dbReference>
<keyword evidence="3" id="KW-0808">Transferase</keyword>
<name>A0A4S4NEP4_9BACT</name>
<accession>A0A4S4NEP4</accession>
<dbReference type="PANTHER" id="PTHR30313">
    <property type="entry name" value="DNA PRIMASE"/>
    <property type="match status" value="1"/>
</dbReference>
<evidence type="ECO:0008006" key="12">
    <source>
        <dbReference type="Google" id="ProtNLM"/>
    </source>
</evidence>
<dbReference type="Gene3D" id="3.40.50.300">
    <property type="entry name" value="P-loop containing nucleotide triphosphate hydrolases"/>
    <property type="match status" value="1"/>
</dbReference>
<feature type="coiled-coil region" evidence="7">
    <location>
        <begin position="626"/>
        <end position="653"/>
    </location>
</feature>
<keyword evidence="2" id="KW-0639">Primosome</keyword>
<dbReference type="InterPro" id="IPR027417">
    <property type="entry name" value="P-loop_NTPase"/>
</dbReference>
<dbReference type="InterPro" id="IPR006171">
    <property type="entry name" value="TOPRIM_dom"/>
</dbReference>
<evidence type="ECO:0000256" key="5">
    <source>
        <dbReference type="ARBA" id="ARBA00022705"/>
    </source>
</evidence>
<evidence type="ECO:0000256" key="1">
    <source>
        <dbReference type="ARBA" id="ARBA00022478"/>
    </source>
</evidence>
<dbReference type="InterPro" id="IPR050219">
    <property type="entry name" value="DnaG_primase"/>
</dbReference>
<evidence type="ECO:0000256" key="7">
    <source>
        <dbReference type="SAM" id="Coils"/>
    </source>
</evidence>
<evidence type="ECO:0000259" key="9">
    <source>
        <dbReference type="PROSITE" id="PS51199"/>
    </source>
</evidence>
<evidence type="ECO:0000313" key="11">
    <source>
        <dbReference type="Proteomes" id="UP000308528"/>
    </source>
</evidence>
<dbReference type="CDD" id="cd01029">
    <property type="entry name" value="TOPRIM_primases"/>
    <property type="match status" value="1"/>
</dbReference>
<dbReference type="Gene3D" id="3.90.580.10">
    <property type="entry name" value="Zinc finger, CHC2-type domain"/>
    <property type="match status" value="1"/>
</dbReference>
<dbReference type="SUPFAM" id="SSF57783">
    <property type="entry name" value="Zinc beta-ribbon"/>
    <property type="match status" value="1"/>
</dbReference>
<proteinExistence type="predicted"/>
<dbReference type="SUPFAM" id="SSF52540">
    <property type="entry name" value="P-loop containing nucleoside triphosphate hydrolases"/>
    <property type="match status" value="1"/>
</dbReference>
<dbReference type="GO" id="GO:0008270">
    <property type="term" value="F:zinc ion binding"/>
    <property type="evidence" value="ECO:0007669"/>
    <property type="project" value="InterPro"/>
</dbReference>
<dbReference type="SUPFAM" id="SSF56731">
    <property type="entry name" value="DNA primase core"/>
    <property type="match status" value="1"/>
</dbReference>
<dbReference type="AlphaFoldDB" id="A0A4S4NEP4"/>
<keyword evidence="11" id="KW-1185">Reference proteome</keyword>
<evidence type="ECO:0000256" key="2">
    <source>
        <dbReference type="ARBA" id="ARBA00022515"/>
    </source>
</evidence>
<keyword evidence="7" id="KW-0175">Coiled coil</keyword>
<keyword evidence="1" id="KW-0240">DNA-directed RNA polymerase</keyword>
<dbReference type="RefSeq" id="WP_136460798.1">
    <property type="nucleotide sequence ID" value="NZ_SRSF01000019.1"/>
</dbReference>
<dbReference type="PANTHER" id="PTHR30313:SF2">
    <property type="entry name" value="DNA PRIMASE"/>
    <property type="match status" value="1"/>
</dbReference>
<evidence type="ECO:0000256" key="4">
    <source>
        <dbReference type="ARBA" id="ARBA00022695"/>
    </source>
</evidence>
<evidence type="ECO:0000313" key="10">
    <source>
        <dbReference type="EMBL" id="THH34530.1"/>
    </source>
</evidence>
<dbReference type="OrthoDB" id="981506at2"/>
<dbReference type="GO" id="GO:0003677">
    <property type="term" value="F:DNA binding"/>
    <property type="evidence" value="ECO:0007669"/>
    <property type="project" value="InterPro"/>
</dbReference>
<evidence type="ECO:0000256" key="6">
    <source>
        <dbReference type="ARBA" id="ARBA00023163"/>
    </source>
</evidence>